<dbReference type="InterPro" id="IPR003583">
    <property type="entry name" value="Hlx-hairpin-Hlx_DNA-bd_motif"/>
</dbReference>
<name>A0A1F6N4H5_9BACT</name>
<evidence type="ECO:0000256" key="7">
    <source>
        <dbReference type="ARBA" id="ARBA00022763"/>
    </source>
</evidence>
<dbReference type="InterPro" id="IPR036420">
    <property type="entry name" value="BRCT_dom_sf"/>
</dbReference>
<dbReference type="FunFam" id="1.10.287.610:FF:000002">
    <property type="entry name" value="DNA ligase"/>
    <property type="match status" value="1"/>
</dbReference>
<reference evidence="16 17" key="1">
    <citation type="journal article" date="2016" name="Nat. Commun.">
        <title>Thousands of microbial genomes shed light on interconnected biogeochemical processes in an aquifer system.</title>
        <authorList>
            <person name="Anantharaman K."/>
            <person name="Brown C.T."/>
            <person name="Hug L.A."/>
            <person name="Sharon I."/>
            <person name="Castelle C.J."/>
            <person name="Probst A.J."/>
            <person name="Thomas B.C."/>
            <person name="Singh A."/>
            <person name="Wilkins M.J."/>
            <person name="Karaoz U."/>
            <person name="Brodie E.L."/>
            <person name="Williams K.H."/>
            <person name="Hubbard S.S."/>
            <person name="Banfield J.F."/>
        </authorList>
    </citation>
    <scope>NUCLEOTIDE SEQUENCE [LARGE SCALE GENOMIC DNA]</scope>
</reference>
<dbReference type="GO" id="GO:0003677">
    <property type="term" value="F:DNA binding"/>
    <property type="evidence" value="ECO:0007669"/>
    <property type="project" value="InterPro"/>
</dbReference>
<dbReference type="GO" id="GO:0005829">
    <property type="term" value="C:cytosol"/>
    <property type="evidence" value="ECO:0007669"/>
    <property type="project" value="TreeGrafter"/>
</dbReference>
<keyword evidence="8 14" id="KW-0862">Zinc</keyword>
<dbReference type="GO" id="GO:0006281">
    <property type="term" value="P:DNA repair"/>
    <property type="evidence" value="ECO:0007669"/>
    <property type="project" value="UniProtKB-KW"/>
</dbReference>
<dbReference type="Gene3D" id="1.10.287.610">
    <property type="entry name" value="Helix hairpin bin"/>
    <property type="match status" value="1"/>
</dbReference>
<dbReference type="SMART" id="SM00278">
    <property type="entry name" value="HhH1"/>
    <property type="match status" value="4"/>
</dbReference>
<evidence type="ECO:0000256" key="8">
    <source>
        <dbReference type="ARBA" id="ARBA00022833"/>
    </source>
</evidence>
<feature type="binding site" evidence="14">
    <location>
        <position position="175"/>
    </location>
    <ligand>
        <name>NAD(+)</name>
        <dbReference type="ChEBI" id="CHEBI:57540"/>
    </ligand>
</feature>
<protein>
    <recommendedName>
        <fullName evidence="3 14">DNA ligase</fullName>
        <ecNumber evidence="2 14">6.5.1.2</ecNumber>
    </recommendedName>
    <alternativeName>
        <fullName evidence="14">Polydeoxyribonucleotide synthase [NAD(+)]</fullName>
    </alternativeName>
</protein>
<feature type="binding site" evidence="14">
    <location>
        <position position="314"/>
    </location>
    <ligand>
        <name>NAD(+)</name>
        <dbReference type="ChEBI" id="CHEBI:57540"/>
    </ligand>
</feature>
<dbReference type="AlphaFoldDB" id="A0A1F6N4H5"/>
<keyword evidence="11 14" id="KW-0234">DNA repair</keyword>
<keyword evidence="4 14" id="KW-0436">Ligase</keyword>
<keyword evidence="5 14" id="KW-0235">DNA replication</keyword>
<dbReference type="Gene3D" id="3.30.470.30">
    <property type="entry name" value="DNA ligase/mRNA capping enzyme"/>
    <property type="match status" value="1"/>
</dbReference>
<dbReference type="SUPFAM" id="SSF47781">
    <property type="entry name" value="RuvA domain 2-like"/>
    <property type="match status" value="1"/>
</dbReference>
<evidence type="ECO:0000256" key="12">
    <source>
        <dbReference type="ARBA" id="ARBA00034005"/>
    </source>
</evidence>
<feature type="binding site" evidence="14">
    <location>
        <position position="457"/>
    </location>
    <ligand>
        <name>Zn(2+)</name>
        <dbReference type="ChEBI" id="CHEBI:29105"/>
    </ligand>
</feature>
<dbReference type="NCBIfam" id="NF005932">
    <property type="entry name" value="PRK07956.1"/>
    <property type="match status" value="1"/>
</dbReference>
<dbReference type="InterPro" id="IPR013840">
    <property type="entry name" value="DNAligase_N"/>
</dbReference>
<sequence>MTEITKKINRLRAQIDDLRYRYHVLNDPEVTDAMYDGLMAELRKIEAEHPELITSDSPTQRVAGKPLDKFNKIKHSVPQWSFNDAFNEDDLKDWEERILKILERDLGERPDDISYVCELKIDGLHMVLTYENGILKNAATRGDGVIGEDVTQNVRTIQTVPLKLTKPVSLVAEGEVWLSAKTLATINKERAGHNEPLFANPRNAAAGTIRQLDSSIVSSRKLALTAYDISSAEENIKTQAEELEELKKIGFKTDNNWRVVYSISEIIKFWEEWRGKKDSQDFWIDGVVIKVNQKKYQEILGFTGKAPRWAIAFKFAAEQGTTKIKDIYVQVGRTGALTPVALLEPVSLAGTTVTHATLHNFAEIKRLDARVGDTVVVEKSGDIIPKIIRVLEKMRTGEEKIFCAPQKCPICGSNVARQEIADKKNLDFPRLSLPRVESRGSGQVARGKQTTSVGLFCLNRKCFAQERERLIHFVSKKAFNIDGLGEKIVEHLMNEGLVKNPADFFTLSVGDLEPLERFAEKSADNLVSAIAAAKKVSLPRFIFGLGIRHVGEETAIRLAEHFGTIKKIQAAAFEELQSVADIGPRVAESIAEWFADKSNINLIDELLDSGVKIESPKPKATNLPLAGKTFVITGGLETMTRDEAKAKIRSLGGTISESVSKKTDHVIVGSDPGSKADKAEKLGVSILNEEKFLNLRA</sequence>
<feature type="binding site" evidence="14">
    <location>
        <position position="408"/>
    </location>
    <ligand>
        <name>Zn(2+)</name>
        <dbReference type="ChEBI" id="CHEBI:29105"/>
    </ligand>
</feature>
<dbReference type="SUPFAM" id="SSF52113">
    <property type="entry name" value="BRCT domain"/>
    <property type="match status" value="1"/>
</dbReference>
<evidence type="ECO:0000259" key="15">
    <source>
        <dbReference type="PROSITE" id="PS50172"/>
    </source>
</evidence>
<evidence type="ECO:0000256" key="14">
    <source>
        <dbReference type="HAMAP-Rule" id="MF_01588"/>
    </source>
</evidence>
<dbReference type="EMBL" id="MFQH01000006">
    <property type="protein sequence ID" value="OGH78590.1"/>
    <property type="molecule type" value="Genomic_DNA"/>
</dbReference>
<dbReference type="InterPro" id="IPR033136">
    <property type="entry name" value="DNA_ligase_CS"/>
</dbReference>
<feature type="active site" description="N6-AMP-lysine intermediate" evidence="14">
    <location>
        <position position="120"/>
    </location>
</feature>
<dbReference type="Pfam" id="PF12826">
    <property type="entry name" value="HHH_2"/>
    <property type="match status" value="1"/>
</dbReference>
<dbReference type="NCBIfam" id="TIGR00575">
    <property type="entry name" value="dnlj"/>
    <property type="match status" value="1"/>
</dbReference>
<dbReference type="SUPFAM" id="SSF50249">
    <property type="entry name" value="Nucleic acid-binding proteins"/>
    <property type="match status" value="1"/>
</dbReference>
<dbReference type="CDD" id="cd17748">
    <property type="entry name" value="BRCT_DNA_ligase_like"/>
    <property type="match status" value="1"/>
</dbReference>
<comment type="catalytic activity">
    <reaction evidence="12 14">
        <text>NAD(+) + (deoxyribonucleotide)n-3'-hydroxyl + 5'-phospho-(deoxyribonucleotide)m = (deoxyribonucleotide)n+m + AMP + beta-nicotinamide D-nucleotide.</text>
        <dbReference type="EC" id="6.5.1.2"/>
    </reaction>
</comment>
<dbReference type="SUPFAM" id="SSF56091">
    <property type="entry name" value="DNA ligase/mRNA capping enzyme, catalytic domain"/>
    <property type="match status" value="1"/>
</dbReference>
<feature type="binding site" evidence="14">
    <location>
        <begin position="81"/>
        <end position="82"/>
    </location>
    <ligand>
        <name>NAD(+)</name>
        <dbReference type="ChEBI" id="CHEBI:57540"/>
    </ligand>
</feature>
<dbReference type="CDD" id="cd00114">
    <property type="entry name" value="LIGANc"/>
    <property type="match status" value="1"/>
</dbReference>
<keyword evidence="10 14" id="KW-0520">NAD</keyword>
<dbReference type="GO" id="GO:0003911">
    <property type="term" value="F:DNA ligase (NAD+) activity"/>
    <property type="evidence" value="ECO:0007669"/>
    <property type="project" value="UniProtKB-UniRule"/>
</dbReference>
<evidence type="ECO:0000256" key="4">
    <source>
        <dbReference type="ARBA" id="ARBA00022598"/>
    </source>
</evidence>
<comment type="similarity">
    <text evidence="13 14">Belongs to the NAD-dependent DNA ligase family. LigA subfamily.</text>
</comment>
<dbReference type="GO" id="GO:0006260">
    <property type="term" value="P:DNA replication"/>
    <property type="evidence" value="ECO:0007669"/>
    <property type="project" value="UniProtKB-KW"/>
</dbReference>
<dbReference type="SMART" id="SM00532">
    <property type="entry name" value="LIGANc"/>
    <property type="match status" value="1"/>
</dbReference>
<feature type="binding site" evidence="14">
    <location>
        <position position="290"/>
    </location>
    <ligand>
        <name>NAD(+)</name>
        <dbReference type="ChEBI" id="CHEBI:57540"/>
    </ligand>
</feature>
<evidence type="ECO:0000256" key="5">
    <source>
        <dbReference type="ARBA" id="ARBA00022705"/>
    </source>
</evidence>
<comment type="caution">
    <text evidence="16">The sequence shown here is derived from an EMBL/GenBank/DDBJ whole genome shotgun (WGS) entry which is preliminary data.</text>
</comment>
<evidence type="ECO:0000256" key="11">
    <source>
        <dbReference type="ARBA" id="ARBA00023204"/>
    </source>
</evidence>
<dbReference type="HAMAP" id="MF_01588">
    <property type="entry name" value="DNA_ligase_A"/>
    <property type="match status" value="1"/>
</dbReference>
<dbReference type="InterPro" id="IPR001679">
    <property type="entry name" value="DNA_ligase"/>
</dbReference>
<dbReference type="PANTHER" id="PTHR23389">
    <property type="entry name" value="CHROMOSOME TRANSMISSION FIDELITY FACTOR 18"/>
    <property type="match status" value="1"/>
</dbReference>
<comment type="function">
    <text evidence="1 14">DNA ligase that catalyzes the formation of phosphodiester linkages between 5'-phosphoryl and 3'-hydroxyl groups in double-stranded DNA using NAD as a coenzyme and as the energy source for the reaction. It is essential for DNA replication and repair of damaged DNA.</text>
</comment>
<dbReference type="Proteomes" id="UP000177040">
    <property type="component" value="Unassembled WGS sequence"/>
</dbReference>
<feature type="binding site" evidence="14">
    <location>
        <position position="118"/>
    </location>
    <ligand>
        <name>NAD(+)</name>
        <dbReference type="ChEBI" id="CHEBI:57540"/>
    </ligand>
</feature>
<feature type="binding site" evidence="14">
    <location>
        <position position="411"/>
    </location>
    <ligand>
        <name>Zn(2+)</name>
        <dbReference type="ChEBI" id="CHEBI:29105"/>
    </ligand>
</feature>
<gene>
    <name evidence="14" type="primary">ligA</name>
    <name evidence="16" type="ORF">A2983_02925</name>
</gene>
<dbReference type="Pfam" id="PF00533">
    <property type="entry name" value="BRCT"/>
    <property type="match status" value="1"/>
</dbReference>
<organism evidence="16 17">
    <name type="scientific">Candidatus Magasanikbacteria bacterium RIFCSPLOWO2_01_FULL_40_15</name>
    <dbReference type="NCBI Taxonomy" id="1798686"/>
    <lineage>
        <taxon>Bacteria</taxon>
        <taxon>Candidatus Magasanikiibacteriota</taxon>
    </lineage>
</organism>
<evidence type="ECO:0000256" key="3">
    <source>
        <dbReference type="ARBA" id="ARBA00013308"/>
    </source>
</evidence>
<dbReference type="PROSITE" id="PS01056">
    <property type="entry name" value="DNA_LIGASE_N2"/>
    <property type="match status" value="1"/>
</dbReference>
<dbReference type="InterPro" id="IPR012340">
    <property type="entry name" value="NA-bd_OB-fold"/>
</dbReference>
<accession>A0A1F6N4H5</accession>
<evidence type="ECO:0000256" key="1">
    <source>
        <dbReference type="ARBA" id="ARBA00004067"/>
    </source>
</evidence>
<evidence type="ECO:0000256" key="13">
    <source>
        <dbReference type="ARBA" id="ARBA00060881"/>
    </source>
</evidence>
<evidence type="ECO:0000256" key="9">
    <source>
        <dbReference type="ARBA" id="ARBA00022842"/>
    </source>
</evidence>
<feature type="binding site" evidence="14">
    <location>
        <position position="141"/>
    </location>
    <ligand>
        <name>NAD(+)</name>
        <dbReference type="ChEBI" id="CHEBI:57540"/>
    </ligand>
</feature>
<evidence type="ECO:0000256" key="2">
    <source>
        <dbReference type="ARBA" id="ARBA00012722"/>
    </source>
</evidence>
<dbReference type="InterPro" id="IPR004150">
    <property type="entry name" value="NAD_DNA_ligase_OB"/>
</dbReference>
<feature type="domain" description="BRCT" evidence="15">
    <location>
        <begin position="620"/>
        <end position="697"/>
    </location>
</feature>
<dbReference type="FunFam" id="1.10.150.20:FF:000006">
    <property type="entry name" value="DNA ligase"/>
    <property type="match status" value="1"/>
</dbReference>
<feature type="binding site" evidence="14">
    <location>
        <begin position="32"/>
        <end position="36"/>
    </location>
    <ligand>
        <name>NAD(+)</name>
        <dbReference type="ChEBI" id="CHEBI:57540"/>
    </ligand>
</feature>
<dbReference type="Gene3D" id="3.40.50.10190">
    <property type="entry name" value="BRCT domain"/>
    <property type="match status" value="1"/>
</dbReference>
<comment type="cofactor">
    <cofactor evidence="14">
        <name>Mg(2+)</name>
        <dbReference type="ChEBI" id="CHEBI:18420"/>
    </cofactor>
    <cofactor evidence="14">
        <name>Mn(2+)</name>
        <dbReference type="ChEBI" id="CHEBI:29035"/>
    </cofactor>
</comment>
<feature type="binding site" evidence="14">
    <location>
        <position position="462"/>
    </location>
    <ligand>
        <name>Zn(2+)</name>
        <dbReference type="ChEBI" id="CHEBI:29105"/>
    </ligand>
</feature>
<proteinExistence type="inferred from homology"/>
<dbReference type="GO" id="GO:0046872">
    <property type="term" value="F:metal ion binding"/>
    <property type="evidence" value="ECO:0007669"/>
    <property type="project" value="UniProtKB-KW"/>
</dbReference>
<dbReference type="Gene3D" id="1.10.150.20">
    <property type="entry name" value="5' to 3' exonuclease, C-terminal subdomain"/>
    <property type="match status" value="2"/>
</dbReference>
<dbReference type="EC" id="6.5.1.2" evidence="2 14"/>
<keyword evidence="6 14" id="KW-0479">Metal-binding</keyword>
<dbReference type="Pfam" id="PF03120">
    <property type="entry name" value="OB_DNA_ligase"/>
    <property type="match status" value="1"/>
</dbReference>
<dbReference type="InterPro" id="IPR010994">
    <property type="entry name" value="RuvA_2-like"/>
</dbReference>
<dbReference type="Gene3D" id="2.40.50.140">
    <property type="entry name" value="Nucleic acid-binding proteins"/>
    <property type="match status" value="1"/>
</dbReference>
<dbReference type="SMART" id="SM00292">
    <property type="entry name" value="BRCT"/>
    <property type="match status" value="1"/>
</dbReference>
<dbReference type="PROSITE" id="PS50172">
    <property type="entry name" value="BRCT"/>
    <property type="match status" value="1"/>
</dbReference>
<dbReference type="FunFam" id="2.40.50.140:FF:000012">
    <property type="entry name" value="DNA ligase"/>
    <property type="match status" value="1"/>
</dbReference>
<dbReference type="InterPro" id="IPR001357">
    <property type="entry name" value="BRCT_dom"/>
</dbReference>
<dbReference type="InterPro" id="IPR041663">
    <property type="entry name" value="DisA/LigA_HHH"/>
</dbReference>
<keyword evidence="7 14" id="KW-0227">DNA damage</keyword>
<evidence type="ECO:0000313" key="17">
    <source>
        <dbReference type="Proteomes" id="UP000177040"/>
    </source>
</evidence>
<dbReference type="FunFam" id="1.10.150.20:FF:000007">
    <property type="entry name" value="DNA ligase"/>
    <property type="match status" value="1"/>
</dbReference>
<evidence type="ECO:0000256" key="10">
    <source>
        <dbReference type="ARBA" id="ARBA00023027"/>
    </source>
</evidence>
<evidence type="ECO:0000256" key="6">
    <source>
        <dbReference type="ARBA" id="ARBA00022723"/>
    </source>
</evidence>
<dbReference type="PANTHER" id="PTHR23389:SF9">
    <property type="entry name" value="DNA LIGASE"/>
    <property type="match status" value="1"/>
</dbReference>
<keyword evidence="14" id="KW-0464">Manganese</keyword>
<dbReference type="InterPro" id="IPR013839">
    <property type="entry name" value="DNAligase_adenylation"/>
</dbReference>
<dbReference type="PIRSF" id="PIRSF001604">
    <property type="entry name" value="LigA"/>
    <property type="match status" value="1"/>
</dbReference>
<keyword evidence="9 14" id="KW-0460">Magnesium</keyword>
<dbReference type="Pfam" id="PF01653">
    <property type="entry name" value="DNA_ligase_aden"/>
    <property type="match status" value="1"/>
</dbReference>
<evidence type="ECO:0000313" key="16">
    <source>
        <dbReference type="EMBL" id="OGH78590.1"/>
    </source>
</evidence>